<dbReference type="PANTHER" id="PTHR32309:SF13">
    <property type="entry name" value="FERRIC ENTEROBACTIN TRANSPORT PROTEIN FEPE"/>
    <property type="match status" value="1"/>
</dbReference>
<feature type="compositionally biased region" description="Basic and acidic residues" evidence="3">
    <location>
        <begin position="15"/>
        <end position="29"/>
    </location>
</feature>
<dbReference type="AlphaFoldDB" id="A0A9J6PH27"/>
<evidence type="ECO:0000256" key="3">
    <source>
        <dbReference type="SAM" id="MobiDB-lite"/>
    </source>
</evidence>
<dbReference type="SUPFAM" id="SSF52540">
    <property type="entry name" value="P-loop containing nucleoside triphosphate hydrolases"/>
    <property type="match status" value="1"/>
</dbReference>
<dbReference type="GO" id="GO:0005886">
    <property type="term" value="C:plasma membrane"/>
    <property type="evidence" value="ECO:0007669"/>
    <property type="project" value="TreeGrafter"/>
</dbReference>
<dbReference type="Pfam" id="PF10609">
    <property type="entry name" value="ParA"/>
    <property type="match status" value="1"/>
</dbReference>
<sequence length="315" mass="34332">MSLIDRVAKKYGEGKEKGSLVERTVDKAAPDSARTRAAKPAKPIGAPPAAMPVAETPAAPAKQSSEFVLDFTRLREGGFITPYNRRSRVSEEFRLIKRRLMQRMALNREGGQVRARNREHVILVTSARPGEGKSFNAVNLALSIVLDEGFNVLLVDADVARPSLSKLFNVNAPRGLTDLLGQNPPDMADVLLRERNHPLSFLPAGTAVASATDLFGSPRMNALMDDIADRYTDRIIIFDGPPLLASTEPVVLAQHVGQIVFVVDSDRTSRNAVESALDLLDRHDNVNLVLNKASAQGNTDQFGSYYDAYNRGDAA</sequence>
<evidence type="ECO:0000313" key="4">
    <source>
        <dbReference type="EMBL" id="MCP1335895.1"/>
    </source>
</evidence>
<dbReference type="InterPro" id="IPR033756">
    <property type="entry name" value="YlxH/NBP35"/>
</dbReference>
<dbReference type="CDD" id="cd05387">
    <property type="entry name" value="BY-kinase"/>
    <property type="match status" value="1"/>
</dbReference>
<dbReference type="EMBL" id="JAMZFT010000001">
    <property type="protein sequence ID" value="MCP1335895.1"/>
    <property type="molecule type" value="Genomic_DNA"/>
</dbReference>
<keyword evidence="1" id="KW-0547">Nucleotide-binding</keyword>
<comment type="caution">
    <text evidence="4">The sequence shown here is derived from an EMBL/GenBank/DDBJ whole genome shotgun (WGS) entry which is preliminary data.</text>
</comment>
<dbReference type="Proteomes" id="UP001055804">
    <property type="component" value="Unassembled WGS sequence"/>
</dbReference>
<reference evidence="4" key="1">
    <citation type="submission" date="2022-06" db="EMBL/GenBank/DDBJ databases">
        <title>Isolation and Genomics of Futiania mangrovii gen. nov., sp. nov., a Rare and Metabolically-versatile member in the Class Alphaproteobacteria.</title>
        <authorList>
            <person name="Liu L."/>
            <person name="Huang W.-C."/>
            <person name="Pan J."/>
            <person name="Li J."/>
            <person name="Huang Y."/>
            <person name="Du H."/>
            <person name="Liu Y."/>
            <person name="Li M."/>
        </authorList>
    </citation>
    <scope>NUCLEOTIDE SEQUENCE</scope>
    <source>
        <strain evidence="4">FT118</strain>
    </source>
</reference>
<dbReference type="Gene3D" id="3.40.50.300">
    <property type="entry name" value="P-loop containing nucleotide triphosphate hydrolases"/>
    <property type="match status" value="1"/>
</dbReference>
<evidence type="ECO:0000256" key="1">
    <source>
        <dbReference type="ARBA" id="ARBA00022741"/>
    </source>
</evidence>
<evidence type="ECO:0000256" key="2">
    <source>
        <dbReference type="ARBA" id="ARBA00022840"/>
    </source>
</evidence>
<proteinExistence type="predicted"/>
<gene>
    <name evidence="4" type="ORF">NJQ99_05690</name>
</gene>
<dbReference type="InterPro" id="IPR027417">
    <property type="entry name" value="P-loop_NTPase"/>
</dbReference>
<protein>
    <submittedName>
        <fullName evidence="4">P-loop NTPase</fullName>
    </submittedName>
</protein>
<dbReference type="InterPro" id="IPR005702">
    <property type="entry name" value="Wzc-like_C"/>
</dbReference>
<dbReference type="PANTHER" id="PTHR32309">
    <property type="entry name" value="TYROSINE-PROTEIN KINASE"/>
    <property type="match status" value="1"/>
</dbReference>
<keyword evidence="5" id="KW-1185">Reference proteome</keyword>
<dbReference type="InterPro" id="IPR050445">
    <property type="entry name" value="Bact_polysacc_biosynth/exp"/>
</dbReference>
<accession>A0A9J6PH27</accession>
<dbReference type="RefSeq" id="WP_269331822.1">
    <property type="nucleotide sequence ID" value="NZ_JAMZFT010000001.1"/>
</dbReference>
<name>A0A9J6PH27_9PROT</name>
<feature type="region of interest" description="Disordered" evidence="3">
    <location>
        <begin position="15"/>
        <end position="58"/>
    </location>
</feature>
<evidence type="ECO:0000313" key="5">
    <source>
        <dbReference type="Proteomes" id="UP001055804"/>
    </source>
</evidence>
<dbReference type="GO" id="GO:0005524">
    <property type="term" value="F:ATP binding"/>
    <property type="evidence" value="ECO:0007669"/>
    <property type="project" value="UniProtKB-KW"/>
</dbReference>
<keyword evidence="2" id="KW-0067">ATP-binding</keyword>
<dbReference type="GO" id="GO:0004713">
    <property type="term" value="F:protein tyrosine kinase activity"/>
    <property type="evidence" value="ECO:0007669"/>
    <property type="project" value="TreeGrafter"/>
</dbReference>
<organism evidence="4 5">
    <name type="scientific">Futiania mangrovi</name>
    <dbReference type="NCBI Taxonomy" id="2959716"/>
    <lineage>
        <taxon>Bacteria</taxon>
        <taxon>Pseudomonadati</taxon>
        <taxon>Pseudomonadota</taxon>
        <taxon>Alphaproteobacteria</taxon>
        <taxon>Futianiales</taxon>
        <taxon>Futianiaceae</taxon>
        <taxon>Futiania</taxon>
    </lineage>
</organism>